<evidence type="ECO:0000256" key="7">
    <source>
        <dbReference type="ARBA" id="ARBA00023128"/>
    </source>
</evidence>
<evidence type="ECO:0000313" key="12">
    <source>
        <dbReference type="Proteomes" id="UP000549394"/>
    </source>
</evidence>
<evidence type="ECO:0000256" key="1">
    <source>
        <dbReference type="ARBA" id="ARBA00004292"/>
    </source>
</evidence>
<dbReference type="PANTHER" id="PTHR21382">
    <property type="entry name" value="NADH-UBIQUINONE OXIDOREDUCTASE SUBUNIT"/>
    <property type="match status" value="1"/>
</dbReference>
<evidence type="ECO:0000313" key="11">
    <source>
        <dbReference type="EMBL" id="CAD5112265.1"/>
    </source>
</evidence>
<accession>A0A7I8V8Z8</accession>
<reference evidence="11 12" key="1">
    <citation type="submission" date="2020-08" db="EMBL/GenBank/DDBJ databases">
        <authorList>
            <person name="Hejnol A."/>
        </authorList>
    </citation>
    <scope>NUCLEOTIDE SEQUENCE [LARGE SCALE GENOMIC DNA]</scope>
</reference>
<keyword evidence="5" id="KW-0999">Mitochondrion inner membrane</keyword>
<keyword evidence="8" id="KW-0472">Membrane</keyword>
<evidence type="ECO:0000256" key="10">
    <source>
        <dbReference type="ARBA" id="ARBA00031497"/>
    </source>
</evidence>
<evidence type="ECO:0000256" key="6">
    <source>
        <dbReference type="ARBA" id="ARBA00022989"/>
    </source>
</evidence>
<comment type="caution">
    <text evidence="11">The sequence shown here is derived from an EMBL/GenBank/DDBJ whole genome shotgun (WGS) entry which is preliminary data.</text>
</comment>
<keyword evidence="6" id="KW-1133">Transmembrane helix</keyword>
<keyword evidence="12" id="KW-1185">Reference proteome</keyword>
<dbReference type="Pfam" id="PF02466">
    <property type="entry name" value="Tim17"/>
    <property type="match status" value="1"/>
</dbReference>
<dbReference type="InterPro" id="IPR039205">
    <property type="entry name" value="NDUFA11"/>
</dbReference>
<keyword evidence="4" id="KW-0812">Transmembrane</keyword>
<dbReference type="OrthoDB" id="6080881at2759"/>
<dbReference type="PANTHER" id="PTHR21382:SF1">
    <property type="entry name" value="NADH DEHYDROGENASE [UBIQUINONE] 1 ALPHA SUBCOMPLEX SUBUNIT 11"/>
    <property type="match status" value="1"/>
</dbReference>
<evidence type="ECO:0000256" key="9">
    <source>
        <dbReference type="ARBA" id="ARBA00030608"/>
    </source>
</evidence>
<proteinExistence type="inferred from homology"/>
<evidence type="ECO:0000256" key="5">
    <source>
        <dbReference type="ARBA" id="ARBA00022792"/>
    </source>
</evidence>
<comment type="subcellular location">
    <subcellularLocation>
        <location evidence="1">Mitochondrion inner membrane</location>
        <topology evidence="1">Multi-pass membrane protein</topology>
        <orientation evidence="1">Matrix side</orientation>
    </subcellularLocation>
</comment>
<sequence length="170" mass="18546">MKFFNPKAIYDSPDGDNCLGKTYEFTKLFTVGGLWLSSMEMLALKRPTNAAGIATRAATFALPAAGIGATYASVSCLLGSLRNKDDEINHLIAGALAGSIVGIKSGKPMVMLSGAVIGGLAGYFPKYFIVRGFDLLKWNKPITKEMAFNWDHDKKSYFCERTKVKEPTNY</sequence>
<dbReference type="GO" id="GO:0045271">
    <property type="term" value="C:respiratory chain complex I"/>
    <property type="evidence" value="ECO:0007669"/>
    <property type="project" value="InterPro"/>
</dbReference>
<protein>
    <recommendedName>
        <fullName evidence="3">NADH dehydrogenase [ubiquinone] 1 alpha subcomplex subunit 11</fullName>
    </recommendedName>
    <alternativeName>
        <fullName evidence="9">Complex I-B14.7</fullName>
    </alternativeName>
    <alternativeName>
        <fullName evidence="10">NADH-ubiquinone oxidoreductase subunit B14.7</fullName>
    </alternativeName>
</protein>
<evidence type="ECO:0000256" key="3">
    <source>
        <dbReference type="ARBA" id="ARBA00018191"/>
    </source>
</evidence>
<dbReference type="EMBL" id="CAJFCJ010000002">
    <property type="protein sequence ID" value="CAD5112265.1"/>
    <property type="molecule type" value="Genomic_DNA"/>
</dbReference>
<dbReference type="GO" id="GO:0005743">
    <property type="term" value="C:mitochondrial inner membrane"/>
    <property type="evidence" value="ECO:0007669"/>
    <property type="project" value="UniProtKB-SubCell"/>
</dbReference>
<dbReference type="GO" id="GO:0006120">
    <property type="term" value="P:mitochondrial electron transport, NADH to ubiquinone"/>
    <property type="evidence" value="ECO:0007669"/>
    <property type="project" value="InterPro"/>
</dbReference>
<comment type="similarity">
    <text evidence="2">Belongs to the complex I NDUFA11 subunit family.</text>
</comment>
<evidence type="ECO:0000256" key="8">
    <source>
        <dbReference type="ARBA" id="ARBA00023136"/>
    </source>
</evidence>
<gene>
    <name evidence="11" type="ORF">DGYR_LOCUS1442</name>
</gene>
<evidence type="ECO:0000256" key="4">
    <source>
        <dbReference type="ARBA" id="ARBA00022692"/>
    </source>
</evidence>
<dbReference type="Proteomes" id="UP000549394">
    <property type="component" value="Unassembled WGS sequence"/>
</dbReference>
<evidence type="ECO:0000256" key="2">
    <source>
        <dbReference type="ARBA" id="ARBA00008699"/>
    </source>
</evidence>
<dbReference type="AlphaFoldDB" id="A0A7I8V8Z8"/>
<name>A0A7I8V8Z8_9ANNE</name>
<organism evidence="11 12">
    <name type="scientific">Dimorphilus gyrociliatus</name>
    <dbReference type="NCBI Taxonomy" id="2664684"/>
    <lineage>
        <taxon>Eukaryota</taxon>
        <taxon>Metazoa</taxon>
        <taxon>Spiralia</taxon>
        <taxon>Lophotrochozoa</taxon>
        <taxon>Annelida</taxon>
        <taxon>Polychaeta</taxon>
        <taxon>Polychaeta incertae sedis</taxon>
        <taxon>Dinophilidae</taxon>
        <taxon>Dimorphilus</taxon>
    </lineage>
</organism>
<keyword evidence="7" id="KW-0496">Mitochondrion</keyword>